<dbReference type="InterPro" id="IPR045357">
    <property type="entry name" value="Aminopeptidase_N-like_N"/>
</dbReference>
<evidence type="ECO:0000256" key="13">
    <source>
        <dbReference type="ARBA" id="ARBA00023049"/>
    </source>
</evidence>
<keyword evidence="10 18" id="KW-0862">Zinc</keyword>
<dbReference type="InterPro" id="IPR034016">
    <property type="entry name" value="M1_APN-typ"/>
</dbReference>
<comment type="caution">
    <text evidence="20">Lacks conserved residue(s) required for the propagation of feature annotation.</text>
</comment>
<protein>
    <recommendedName>
        <fullName evidence="21">Aminopeptidase</fullName>
        <ecNumber evidence="21">3.4.11.-</ecNumber>
    </recommendedName>
</protein>
<dbReference type="FunFam" id="2.60.40.1910:FF:000005">
    <property type="entry name" value="Aminopeptidase"/>
    <property type="match status" value="1"/>
</dbReference>
<keyword evidence="20" id="KW-0539">Nucleus</keyword>
<evidence type="ECO:0000256" key="16">
    <source>
        <dbReference type="ARBA" id="ARBA00023180"/>
    </source>
</evidence>
<organism evidence="23 24">
    <name type="scientific">Clupea harengus</name>
    <name type="common">Atlantic herring</name>
    <dbReference type="NCBI Taxonomy" id="7950"/>
    <lineage>
        <taxon>Eukaryota</taxon>
        <taxon>Metazoa</taxon>
        <taxon>Chordata</taxon>
        <taxon>Craniata</taxon>
        <taxon>Vertebrata</taxon>
        <taxon>Euteleostomi</taxon>
        <taxon>Actinopterygii</taxon>
        <taxon>Neopterygii</taxon>
        <taxon>Teleostei</taxon>
        <taxon>Clupei</taxon>
        <taxon>Clupeiformes</taxon>
        <taxon>Clupeoidei</taxon>
        <taxon>Clupeidae</taxon>
        <taxon>Clupea</taxon>
    </lineage>
</organism>
<evidence type="ECO:0000256" key="17">
    <source>
        <dbReference type="PIRSR" id="PIRSR634016-1"/>
    </source>
</evidence>
<dbReference type="InterPro" id="IPR046360">
    <property type="entry name" value="T-box_DNA-bd"/>
</dbReference>
<keyword evidence="6 21" id="KW-0645">Protease</keyword>
<dbReference type="InterPro" id="IPR024571">
    <property type="entry name" value="ERAP1-like_C_dom"/>
</dbReference>
<dbReference type="InterPro" id="IPR050344">
    <property type="entry name" value="Peptidase_M1_aminopeptidases"/>
</dbReference>
<keyword evidence="9 21" id="KW-0378">Hydrolase</keyword>
<gene>
    <name evidence="24" type="primary">LOC105892119</name>
</gene>
<comment type="subcellular location">
    <subcellularLocation>
        <location evidence="1">Cell membrane</location>
        <topology evidence="1">Single-pass type II membrane protein</topology>
    </subcellularLocation>
    <subcellularLocation>
        <location evidence="20">Nucleus</location>
    </subcellularLocation>
</comment>
<feature type="domain" description="T-box" evidence="22">
    <location>
        <begin position="482"/>
        <end position="659"/>
    </location>
</feature>
<evidence type="ECO:0000256" key="20">
    <source>
        <dbReference type="PROSITE-ProRule" id="PRU00201"/>
    </source>
</evidence>
<feature type="binding site" evidence="18">
    <location>
        <position position="362"/>
    </location>
    <ligand>
        <name>Zn(2+)</name>
        <dbReference type="ChEBI" id="CHEBI:29105"/>
        <note>catalytic</note>
    </ligand>
</feature>
<evidence type="ECO:0000256" key="5">
    <source>
        <dbReference type="ARBA" id="ARBA00022475"/>
    </source>
</evidence>
<dbReference type="GO" id="GO:0043171">
    <property type="term" value="P:peptide catabolic process"/>
    <property type="evidence" value="ECO:0007669"/>
    <property type="project" value="TreeGrafter"/>
</dbReference>
<dbReference type="GO" id="GO:0070006">
    <property type="term" value="F:metalloaminopeptidase activity"/>
    <property type="evidence" value="ECO:0007669"/>
    <property type="project" value="TreeGrafter"/>
</dbReference>
<dbReference type="InterPro" id="IPR027268">
    <property type="entry name" value="Peptidase_M4/M1_CTD_sf"/>
</dbReference>
<evidence type="ECO:0000256" key="10">
    <source>
        <dbReference type="ARBA" id="ARBA00022833"/>
    </source>
</evidence>
<dbReference type="InterPro" id="IPR014782">
    <property type="entry name" value="Peptidase_M1_dom"/>
</dbReference>
<dbReference type="OrthoDB" id="510539at2759"/>
<keyword evidence="23" id="KW-1185">Reference proteome</keyword>
<evidence type="ECO:0000256" key="6">
    <source>
        <dbReference type="ARBA" id="ARBA00022670"/>
    </source>
</evidence>
<dbReference type="InterPro" id="IPR001930">
    <property type="entry name" value="Peptidase_M1"/>
</dbReference>
<keyword evidence="5" id="KW-1003">Cell membrane</keyword>
<evidence type="ECO:0000256" key="11">
    <source>
        <dbReference type="ARBA" id="ARBA00022968"/>
    </source>
</evidence>
<feature type="active site" description="Proton acceptor" evidence="17">
    <location>
        <position position="359"/>
    </location>
</feature>
<dbReference type="GO" id="GO:0008270">
    <property type="term" value="F:zinc ion binding"/>
    <property type="evidence" value="ECO:0007669"/>
    <property type="project" value="UniProtKB-UniRule"/>
</dbReference>
<dbReference type="GeneID" id="105892119"/>
<feature type="binding site" evidence="18">
    <location>
        <position position="358"/>
    </location>
    <ligand>
        <name>Zn(2+)</name>
        <dbReference type="ChEBI" id="CHEBI:29105"/>
        <note>catalytic</note>
    </ligand>
</feature>
<accession>A0A6P3VJF9</accession>
<evidence type="ECO:0000256" key="21">
    <source>
        <dbReference type="RuleBase" id="RU364040"/>
    </source>
</evidence>
<evidence type="ECO:0000256" key="8">
    <source>
        <dbReference type="ARBA" id="ARBA00022723"/>
    </source>
</evidence>
<keyword evidence="20" id="KW-0238">DNA-binding</keyword>
<dbReference type="GO" id="GO:0005634">
    <property type="term" value="C:nucleus"/>
    <property type="evidence" value="ECO:0007669"/>
    <property type="project" value="UniProtKB-SubCell"/>
</dbReference>
<name>A0A6P3VJF9_CLUHA</name>
<dbReference type="Proteomes" id="UP000515152">
    <property type="component" value="Chromosome 3"/>
</dbReference>
<evidence type="ECO:0000256" key="14">
    <source>
        <dbReference type="ARBA" id="ARBA00023136"/>
    </source>
</evidence>
<dbReference type="Gene3D" id="2.60.40.1730">
    <property type="entry name" value="tricorn interacting facor f3 domain"/>
    <property type="match status" value="1"/>
</dbReference>
<keyword evidence="12 21" id="KW-1133">Transmembrane helix</keyword>
<evidence type="ECO:0000256" key="2">
    <source>
        <dbReference type="ARBA" id="ARBA00010136"/>
    </source>
</evidence>
<evidence type="ECO:0000256" key="4">
    <source>
        <dbReference type="ARBA" id="ARBA00022438"/>
    </source>
</evidence>
<evidence type="ECO:0000256" key="3">
    <source>
        <dbReference type="ARBA" id="ARBA00011738"/>
    </source>
</evidence>
<comment type="similarity">
    <text evidence="2 21">Belongs to the peptidase M1 family.</text>
</comment>
<dbReference type="Gene3D" id="1.10.390.10">
    <property type="entry name" value="Neutral Protease Domain 2"/>
    <property type="match status" value="1"/>
</dbReference>
<dbReference type="FunFam" id="2.60.40.1730:FF:000001">
    <property type="entry name" value="Leucyl-cystinyl aminopeptidase"/>
    <property type="match status" value="1"/>
</dbReference>
<comment type="cofactor">
    <cofactor evidence="18 21">
        <name>Zn(2+)</name>
        <dbReference type="ChEBI" id="CHEBI:29105"/>
    </cofactor>
    <text evidence="18 21">Binds 1 zinc ion per subunit.</text>
</comment>
<evidence type="ECO:0000313" key="23">
    <source>
        <dbReference type="Proteomes" id="UP000515152"/>
    </source>
</evidence>
<feature type="binding site" evidence="18">
    <location>
        <position position="381"/>
    </location>
    <ligand>
        <name>Zn(2+)</name>
        <dbReference type="ChEBI" id="CHEBI:29105"/>
        <note>catalytic</note>
    </ligand>
</feature>
<dbReference type="SUPFAM" id="SSF55486">
    <property type="entry name" value="Metalloproteases ('zincins'), catalytic domain"/>
    <property type="match status" value="1"/>
</dbReference>
<dbReference type="SUPFAM" id="SSF63737">
    <property type="entry name" value="Leukotriene A4 hydrolase N-terminal domain"/>
    <property type="match status" value="1"/>
</dbReference>
<dbReference type="KEGG" id="char:105892119"/>
<dbReference type="GO" id="GO:0003700">
    <property type="term" value="F:DNA-binding transcription factor activity"/>
    <property type="evidence" value="ECO:0007669"/>
    <property type="project" value="InterPro"/>
</dbReference>
<dbReference type="GO" id="GO:0005615">
    <property type="term" value="C:extracellular space"/>
    <property type="evidence" value="ECO:0007669"/>
    <property type="project" value="TreeGrafter"/>
</dbReference>
<dbReference type="GO" id="GO:0005737">
    <property type="term" value="C:cytoplasm"/>
    <property type="evidence" value="ECO:0007669"/>
    <property type="project" value="TreeGrafter"/>
</dbReference>
<dbReference type="PANTHER" id="PTHR11533:SF271">
    <property type="entry name" value="AMINOPEPTIDASE"/>
    <property type="match status" value="1"/>
</dbReference>
<keyword evidence="16" id="KW-0325">Glycoprotein</keyword>
<keyword evidence="13 21" id="KW-0482">Metalloprotease</keyword>
<keyword evidence="15" id="KW-1015">Disulfide bond</keyword>
<feature type="site" description="Transition state stabilizer" evidence="19">
    <location>
        <position position="447"/>
    </location>
</feature>
<evidence type="ECO:0000256" key="9">
    <source>
        <dbReference type="ARBA" id="ARBA00022801"/>
    </source>
</evidence>
<keyword evidence="14 21" id="KW-0472">Membrane</keyword>
<dbReference type="InterPro" id="IPR042097">
    <property type="entry name" value="Aminopeptidase_N-like_N_sf"/>
</dbReference>
<dbReference type="GO" id="GO:0005886">
    <property type="term" value="C:plasma membrane"/>
    <property type="evidence" value="ECO:0007669"/>
    <property type="project" value="UniProtKB-SubCell"/>
</dbReference>
<dbReference type="GO" id="GO:0045893">
    <property type="term" value="P:positive regulation of DNA-templated transcription"/>
    <property type="evidence" value="ECO:0007669"/>
    <property type="project" value="InterPro"/>
</dbReference>
<dbReference type="PRINTS" id="PR00756">
    <property type="entry name" value="ALADIPTASE"/>
</dbReference>
<dbReference type="GO" id="GO:0006508">
    <property type="term" value="P:proteolysis"/>
    <property type="evidence" value="ECO:0007669"/>
    <property type="project" value="UniProtKB-KW"/>
</dbReference>
<evidence type="ECO:0000256" key="18">
    <source>
        <dbReference type="PIRSR" id="PIRSR634016-3"/>
    </source>
</evidence>
<evidence type="ECO:0000259" key="22">
    <source>
        <dbReference type="PROSITE" id="PS50252"/>
    </source>
</evidence>
<dbReference type="Gene3D" id="1.25.50.20">
    <property type="match status" value="1"/>
</dbReference>
<dbReference type="RefSeq" id="XP_012673804.1">
    <property type="nucleotide sequence ID" value="XM_012818350.3"/>
</dbReference>
<evidence type="ECO:0000256" key="15">
    <source>
        <dbReference type="ARBA" id="ARBA00023157"/>
    </source>
</evidence>
<comment type="subunit">
    <text evidence="3">Homodimer.</text>
</comment>
<evidence type="ECO:0000256" key="7">
    <source>
        <dbReference type="ARBA" id="ARBA00022692"/>
    </source>
</evidence>
<evidence type="ECO:0000256" key="1">
    <source>
        <dbReference type="ARBA" id="ARBA00004401"/>
    </source>
</evidence>
<feature type="transmembrane region" description="Helical" evidence="21">
    <location>
        <begin position="12"/>
        <end position="31"/>
    </location>
</feature>
<dbReference type="Pfam" id="PF17900">
    <property type="entry name" value="Peptidase_M1_N"/>
    <property type="match status" value="1"/>
</dbReference>
<dbReference type="AlphaFoldDB" id="A0A6P3VJF9"/>
<sequence length="936" mass="106556">MVFCCGYRKVWVWLTVMALVCVSTIVGLWVYQLTSFPPPTEPWDRHRLPDTLVPDHYYVTLWPRLEPDATGTYVFTGKSSVRFRSLRDTSLIILHCKQLKLTTMDKHLARLTAISGTAPEIRKTWLHVPMQYLVIQLNGVLKTGQDYKLYTEFEGELSDDLEGLYRSEYYEDGLQKVVATSQMHPTHARKTFPCFDEPAMKAVFHITVLHKRGTVALSNGKELAVVDTIVGGQAVTQTTFEQTKKMSTYLLALVVSDYSNVTSQNGSTLIRIWARKSAISGGQGDYALNVTVPVLKFFEDYYSIPYPLTKSDQIALPDFYFGAMENWGLVTYREANLLYDPVVSSNRNKETTATIIAHELAHMWFGNLVTLKWWNEVWLNEGFASYVSYLGADNAEPTWNVKDLIVLDDVHRVFAVDALASSHPLSSKEDEIQRPEQISELFDAISYSKGASVLRMLSDFLTEPVFIQGLKTYLNDFAYSNTESSDLWDHLQQAVEKTGTSLPARVHDIMNRWVLQMGFPVVFIDTATGTVSQQHFLLDPDSVVDRPSDFNYQWIVPIRWMEFGGTNTVSWLLEKHAVHSEMKTSGQQWLLANVNVTGYYRVNYDTANWDKILTQLRSDHKVIPVINRAQLVDDAFNLARAKMVPMSVALNTTTYLTHEREYMPWESTLNNLDYLYLMFDGTDVYGLMQLYLKKQVEPLYAYFKEITLDWSKVPDGHTEQYLQVNALRVACSTGVDGCQNLTSTWFSQWMAQPQNNIIDPNLRATVYCSAVASGGEEEWNFGWQMFKNAPIAIEANKLMSSLACTKNTTLLNRYLSYTLNANKIRKQDATSVIVSIASNVEGQTLAWDFVRTNWEYMFTEFGVGSFSFASLISGVTASFTTQAELDQLVEFKEQNADIGFGSGTTALEQALERTRANIRWVAENQDEIRDWFVQHT</sequence>
<dbReference type="GO" id="GO:0042277">
    <property type="term" value="F:peptide binding"/>
    <property type="evidence" value="ECO:0007669"/>
    <property type="project" value="TreeGrafter"/>
</dbReference>
<keyword evidence="11" id="KW-0735">Signal-anchor</keyword>
<keyword evidence="8 18" id="KW-0479">Metal-binding</keyword>
<dbReference type="EC" id="3.4.11.-" evidence="21"/>
<dbReference type="FunFam" id="1.10.390.10:FF:000016">
    <property type="entry name" value="Glutamyl aminopeptidase"/>
    <property type="match status" value="1"/>
</dbReference>
<dbReference type="CDD" id="cd09601">
    <property type="entry name" value="M1_APN-Q_like"/>
    <property type="match status" value="1"/>
</dbReference>
<evidence type="ECO:0000313" key="24">
    <source>
        <dbReference type="RefSeq" id="XP_012673804.1"/>
    </source>
</evidence>
<evidence type="ECO:0000256" key="12">
    <source>
        <dbReference type="ARBA" id="ARBA00022989"/>
    </source>
</evidence>
<keyword evidence="7 21" id="KW-0812">Transmembrane</keyword>
<dbReference type="PANTHER" id="PTHR11533">
    <property type="entry name" value="PROTEASE M1 ZINC METALLOPROTEASE"/>
    <property type="match status" value="1"/>
</dbReference>
<dbReference type="GO" id="GO:0003677">
    <property type="term" value="F:DNA binding"/>
    <property type="evidence" value="ECO:0007669"/>
    <property type="project" value="UniProtKB-UniRule"/>
</dbReference>
<proteinExistence type="inferred from homology"/>
<dbReference type="Gene3D" id="2.60.40.1910">
    <property type="match status" value="1"/>
</dbReference>
<evidence type="ECO:0000256" key="19">
    <source>
        <dbReference type="PIRSR" id="PIRSR634016-4"/>
    </source>
</evidence>
<reference evidence="24" key="1">
    <citation type="submission" date="2025-08" db="UniProtKB">
        <authorList>
            <consortium name="RefSeq"/>
        </authorList>
    </citation>
    <scope>IDENTIFICATION</scope>
</reference>
<dbReference type="Pfam" id="PF11838">
    <property type="entry name" value="ERAP1_C"/>
    <property type="match status" value="1"/>
</dbReference>
<dbReference type="PROSITE" id="PS50252">
    <property type="entry name" value="TBOX_3"/>
    <property type="match status" value="1"/>
</dbReference>
<keyword evidence="4 21" id="KW-0031">Aminopeptidase</keyword>
<dbReference type="Pfam" id="PF01433">
    <property type="entry name" value="Peptidase_M1"/>
    <property type="match status" value="1"/>
</dbReference>
<dbReference type="FunFam" id="1.25.50.20:FF:000012">
    <property type="entry name" value="Aminopeptidase N"/>
    <property type="match status" value="1"/>
</dbReference>